<name>A0A8T0FX51_ARGBR</name>
<evidence type="ECO:0000256" key="3">
    <source>
        <dbReference type="ARBA" id="ARBA00022771"/>
    </source>
</evidence>
<organism evidence="8 9">
    <name type="scientific">Argiope bruennichi</name>
    <name type="common">Wasp spider</name>
    <name type="synonym">Aranea bruennichi</name>
    <dbReference type="NCBI Taxonomy" id="94029"/>
    <lineage>
        <taxon>Eukaryota</taxon>
        <taxon>Metazoa</taxon>
        <taxon>Ecdysozoa</taxon>
        <taxon>Arthropoda</taxon>
        <taxon>Chelicerata</taxon>
        <taxon>Arachnida</taxon>
        <taxon>Araneae</taxon>
        <taxon>Araneomorphae</taxon>
        <taxon>Entelegynae</taxon>
        <taxon>Araneoidea</taxon>
        <taxon>Araneidae</taxon>
        <taxon>Argiope</taxon>
    </lineage>
</organism>
<dbReference type="PROSITE" id="PS50157">
    <property type="entry name" value="ZINC_FINGER_C2H2_2"/>
    <property type="match status" value="3"/>
</dbReference>
<sequence length="432" mass="49133">MAPLVEQEKNNGNDVLAAEHPDDHYTSTETNSSENNSDVHPDDEDSINKLRNLPLNDNSPNVNGSLSNDHRSLSQLPLDYVCSIKFPRRNARTINGMNKLADSSVNGNDKLVFDGFYRCHKCDFVGRNDDELHEHALRHDPYECGSCGFLADSQDSLQMHLRDDHSDIPVSLWDDHILFHETTVESSPKKTSKVKPFEENIDKPRKTPCKICNNFTGNSKMEYYAHLRDVHSETGKLLHCDLCPFIALYKHHLEYHFRNHYGSKPYKCDRCDYSCVNRSMLNSHYKSHSDVYQYSCKIAIYAQRNLPSLKCIKKFKTPQPGRVLNPDGSVNSNTIIDVHVREVNHEKLGVVSSSASPQFGNGESKAIAQKTNRRKGKAFKLNQYTIESDPVSDGIENELEKMSVLYESYYSNEAQGKPTFGADLKLKKRGTR</sequence>
<dbReference type="PANTHER" id="PTHR24379:SF121">
    <property type="entry name" value="C2H2-TYPE DOMAIN-CONTAINING PROTEIN"/>
    <property type="match status" value="1"/>
</dbReference>
<dbReference type="GO" id="GO:0008270">
    <property type="term" value="F:zinc ion binding"/>
    <property type="evidence" value="ECO:0007669"/>
    <property type="project" value="UniProtKB-KW"/>
</dbReference>
<evidence type="ECO:0000256" key="2">
    <source>
        <dbReference type="ARBA" id="ARBA00022737"/>
    </source>
</evidence>
<evidence type="ECO:0000313" key="9">
    <source>
        <dbReference type="Proteomes" id="UP000807504"/>
    </source>
</evidence>
<dbReference type="InterPro" id="IPR036236">
    <property type="entry name" value="Znf_C2H2_sf"/>
</dbReference>
<feature type="compositionally biased region" description="Basic and acidic residues" evidence="6">
    <location>
        <begin position="1"/>
        <end position="26"/>
    </location>
</feature>
<feature type="compositionally biased region" description="Low complexity" evidence="6">
    <location>
        <begin position="27"/>
        <end position="36"/>
    </location>
</feature>
<proteinExistence type="predicted"/>
<dbReference type="PROSITE" id="PS00028">
    <property type="entry name" value="ZINC_FINGER_C2H2_1"/>
    <property type="match status" value="1"/>
</dbReference>
<keyword evidence="2" id="KW-0677">Repeat</keyword>
<gene>
    <name evidence="8" type="ORF">HNY73_000127</name>
</gene>
<keyword evidence="4" id="KW-0862">Zinc</keyword>
<reference evidence="8" key="1">
    <citation type="journal article" date="2020" name="bioRxiv">
        <title>Chromosome-level reference genome of the European wasp spider Argiope bruennichi: a resource for studies on range expansion and evolutionary adaptation.</title>
        <authorList>
            <person name="Sheffer M.M."/>
            <person name="Hoppe A."/>
            <person name="Krehenwinkel H."/>
            <person name="Uhl G."/>
            <person name="Kuss A.W."/>
            <person name="Jensen L."/>
            <person name="Jensen C."/>
            <person name="Gillespie R.G."/>
            <person name="Hoff K.J."/>
            <person name="Prost S."/>
        </authorList>
    </citation>
    <scope>NUCLEOTIDE SEQUENCE</scope>
</reference>
<feature type="region of interest" description="Disordered" evidence="6">
    <location>
        <begin position="1"/>
        <end position="70"/>
    </location>
</feature>
<protein>
    <submittedName>
        <fullName evidence="8">Protein hunchback-like protein</fullName>
    </submittedName>
</protein>
<feature type="domain" description="C2H2-type" evidence="7">
    <location>
        <begin position="238"/>
        <end position="265"/>
    </location>
</feature>
<evidence type="ECO:0000256" key="1">
    <source>
        <dbReference type="ARBA" id="ARBA00022723"/>
    </source>
</evidence>
<dbReference type="GO" id="GO:0005634">
    <property type="term" value="C:nucleus"/>
    <property type="evidence" value="ECO:0007669"/>
    <property type="project" value="UniProtKB-ARBA"/>
</dbReference>
<keyword evidence="3 5" id="KW-0863">Zinc-finger</keyword>
<keyword evidence="1" id="KW-0479">Metal-binding</keyword>
<dbReference type="PANTHER" id="PTHR24379">
    <property type="entry name" value="KRAB AND ZINC FINGER DOMAIN-CONTAINING"/>
    <property type="match status" value="1"/>
</dbReference>
<evidence type="ECO:0000256" key="5">
    <source>
        <dbReference type="PROSITE-ProRule" id="PRU00042"/>
    </source>
</evidence>
<evidence type="ECO:0000313" key="8">
    <source>
        <dbReference type="EMBL" id="KAF8795651.1"/>
    </source>
</evidence>
<feature type="compositionally biased region" description="Polar residues" evidence="6">
    <location>
        <begin position="55"/>
        <end position="67"/>
    </location>
</feature>
<evidence type="ECO:0000256" key="6">
    <source>
        <dbReference type="SAM" id="MobiDB-lite"/>
    </source>
</evidence>
<dbReference type="SUPFAM" id="SSF57667">
    <property type="entry name" value="beta-beta-alpha zinc fingers"/>
    <property type="match status" value="1"/>
</dbReference>
<dbReference type="Gene3D" id="3.30.160.60">
    <property type="entry name" value="Classic Zinc Finger"/>
    <property type="match status" value="3"/>
</dbReference>
<accession>A0A8T0FX51</accession>
<feature type="domain" description="C2H2-type" evidence="7">
    <location>
        <begin position="266"/>
        <end position="293"/>
    </location>
</feature>
<dbReference type="InterPro" id="IPR013087">
    <property type="entry name" value="Znf_C2H2_type"/>
</dbReference>
<evidence type="ECO:0000256" key="4">
    <source>
        <dbReference type="ARBA" id="ARBA00022833"/>
    </source>
</evidence>
<comment type="caution">
    <text evidence="8">The sequence shown here is derived from an EMBL/GenBank/DDBJ whole genome shotgun (WGS) entry which is preliminary data.</text>
</comment>
<dbReference type="AlphaFoldDB" id="A0A8T0FX51"/>
<dbReference type="FunFam" id="3.30.160.60:FF:000446">
    <property type="entry name" value="Zinc finger protein"/>
    <property type="match status" value="1"/>
</dbReference>
<evidence type="ECO:0000259" key="7">
    <source>
        <dbReference type="PROSITE" id="PS50157"/>
    </source>
</evidence>
<keyword evidence="9" id="KW-1185">Reference proteome</keyword>
<dbReference type="Proteomes" id="UP000807504">
    <property type="component" value="Unassembled WGS sequence"/>
</dbReference>
<dbReference type="EMBL" id="JABXBU010000001">
    <property type="protein sequence ID" value="KAF8795651.1"/>
    <property type="molecule type" value="Genomic_DNA"/>
</dbReference>
<feature type="domain" description="C2H2-type" evidence="7">
    <location>
        <begin position="142"/>
        <end position="166"/>
    </location>
</feature>
<dbReference type="SMART" id="SM00355">
    <property type="entry name" value="ZnF_C2H2"/>
    <property type="match status" value="5"/>
</dbReference>
<reference evidence="8" key="2">
    <citation type="submission" date="2020-06" db="EMBL/GenBank/DDBJ databases">
        <authorList>
            <person name="Sheffer M."/>
        </authorList>
    </citation>
    <scope>NUCLEOTIDE SEQUENCE</scope>
</reference>